<evidence type="ECO:0000256" key="2">
    <source>
        <dbReference type="ARBA" id="ARBA00022801"/>
    </source>
</evidence>
<feature type="binding site" evidence="4">
    <location>
        <position position="102"/>
    </location>
    <ligand>
        <name>Zn(2+)</name>
        <dbReference type="ChEBI" id="CHEBI:29105"/>
        <label>3</label>
    </ligand>
</feature>
<feature type="binding site" evidence="4">
    <location>
        <position position="74"/>
    </location>
    <ligand>
        <name>Zn(2+)</name>
        <dbReference type="ChEBI" id="CHEBI:29105"/>
        <label>3</label>
    </ligand>
</feature>
<comment type="caution">
    <text evidence="6">The sequence shown here is derived from an EMBL/GenBank/DDBJ whole genome shotgun (WGS) entry which is preliminary data.</text>
</comment>
<organism evidence="6 7">
    <name type="scientific">Pseudaeromonas paramecii</name>
    <dbReference type="NCBI Taxonomy" id="2138166"/>
    <lineage>
        <taxon>Bacteria</taxon>
        <taxon>Pseudomonadati</taxon>
        <taxon>Pseudomonadota</taxon>
        <taxon>Gammaproteobacteria</taxon>
        <taxon>Aeromonadales</taxon>
        <taxon>Aeromonadaceae</taxon>
        <taxon>Pseudaeromonas</taxon>
    </lineage>
</organism>
<feature type="binding site" evidence="4">
    <location>
        <position position="195"/>
    </location>
    <ligand>
        <name>Zn(2+)</name>
        <dbReference type="ChEBI" id="CHEBI:29105"/>
        <label>2</label>
    </ligand>
</feature>
<feature type="binding site" evidence="4">
    <location>
        <position position="41"/>
    </location>
    <ligand>
        <name>Zn(2+)</name>
        <dbReference type="ChEBI" id="CHEBI:29105"/>
        <label>2</label>
    </ligand>
</feature>
<feature type="binding site" evidence="4">
    <location>
        <position position="8"/>
    </location>
    <ligand>
        <name>Zn(2+)</name>
        <dbReference type="ChEBI" id="CHEBI:29105"/>
        <label>1</label>
    </ligand>
</feature>
<keyword evidence="2 4" id="KW-0378">Hydrolase</keyword>
<accession>A0ABP8Q653</accession>
<dbReference type="InterPro" id="IPR050243">
    <property type="entry name" value="PHP_phosphatase"/>
</dbReference>
<keyword evidence="1 4" id="KW-0479">Metal-binding</keyword>
<proteinExistence type="inferred from homology"/>
<evidence type="ECO:0000256" key="1">
    <source>
        <dbReference type="ARBA" id="ARBA00022723"/>
    </source>
</evidence>
<dbReference type="InterPro" id="IPR003141">
    <property type="entry name" value="Pol/His_phosphatase_N"/>
</dbReference>
<evidence type="ECO:0000259" key="5">
    <source>
        <dbReference type="SMART" id="SM00481"/>
    </source>
</evidence>
<evidence type="ECO:0000313" key="6">
    <source>
        <dbReference type="EMBL" id="GAA4496992.1"/>
    </source>
</evidence>
<feature type="binding site" evidence="4">
    <location>
        <position position="193"/>
    </location>
    <ligand>
        <name>Zn(2+)</name>
        <dbReference type="ChEBI" id="CHEBI:29105"/>
        <label>1</label>
    </ligand>
</feature>
<evidence type="ECO:0000256" key="4">
    <source>
        <dbReference type="HAMAP-Rule" id="MF_01561"/>
    </source>
</evidence>
<dbReference type="NCBIfam" id="NF006702">
    <property type="entry name" value="PRK09248.1"/>
    <property type="match status" value="1"/>
</dbReference>
<name>A0ABP8Q653_9GAMM</name>
<feature type="binding site" evidence="4">
    <location>
        <position position="132"/>
    </location>
    <ligand>
        <name>Zn(2+)</name>
        <dbReference type="ChEBI" id="CHEBI:29105"/>
        <label>3</label>
    </ligand>
</feature>
<reference evidence="7" key="1">
    <citation type="journal article" date="2019" name="Int. J. Syst. Evol. Microbiol.">
        <title>The Global Catalogue of Microorganisms (GCM) 10K type strain sequencing project: providing services to taxonomists for standard genome sequencing and annotation.</title>
        <authorList>
            <consortium name="The Broad Institute Genomics Platform"/>
            <consortium name="The Broad Institute Genome Sequencing Center for Infectious Disease"/>
            <person name="Wu L."/>
            <person name="Ma J."/>
        </authorList>
    </citation>
    <scope>NUCLEOTIDE SEQUENCE [LARGE SCALE GENOMIC DNA]</scope>
    <source>
        <strain evidence="7">JCM 32226</strain>
    </source>
</reference>
<dbReference type="InterPro" id="IPR023710">
    <property type="entry name" value="Phosphatase_YcdX_put"/>
</dbReference>
<dbReference type="SUPFAM" id="SSF89550">
    <property type="entry name" value="PHP domain-like"/>
    <property type="match status" value="1"/>
</dbReference>
<dbReference type="Proteomes" id="UP001501321">
    <property type="component" value="Unassembled WGS sequence"/>
</dbReference>
<dbReference type="CDD" id="cd07437">
    <property type="entry name" value="PHP_HisPPase_Ycdx_like"/>
    <property type="match status" value="1"/>
</dbReference>
<dbReference type="PANTHER" id="PTHR36928">
    <property type="entry name" value="PHOSPHATASE YCDX-RELATED"/>
    <property type="match status" value="1"/>
</dbReference>
<keyword evidence="7" id="KW-1185">Reference proteome</keyword>
<dbReference type="SMART" id="SM00481">
    <property type="entry name" value="POLIIIAc"/>
    <property type="match status" value="1"/>
</dbReference>
<evidence type="ECO:0000256" key="3">
    <source>
        <dbReference type="ARBA" id="ARBA00022833"/>
    </source>
</evidence>
<comment type="similarity">
    <text evidence="4">Belongs to the PHP family.</text>
</comment>
<feature type="binding site" evidence="4">
    <location>
        <position position="10"/>
    </location>
    <ligand>
        <name>Zn(2+)</name>
        <dbReference type="ChEBI" id="CHEBI:29105"/>
        <label>1</label>
    </ligand>
</feature>
<dbReference type="InterPro" id="IPR004013">
    <property type="entry name" value="PHP_dom"/>
</dbReference>
<dbReference type="EMBL" id="BAABFC010000009">
    <property type="protein sequence ID" value="GAA4496992.1"/>
    <property type="molecule type" value="Genomic_DNA"/>
</dbReference>
<keyword evidence="3 4" id="KW-0862">Zinc</keyword>
<gene>
    <name evidence="6" type="ORF">GCM10023095_12860</name>
</gene>
<feature type="binding site" evidence="4">
    <location>
        <position position="74"/>
    </location>
    <ligand>
        <name>Zn(2+)</name>
        <dbReference type="ChEBI" id="CHEBI:29105"/>
        <label>1</label>
    </ligand>
</feature>
<dbReference type="HAMAP" id="MF_01561">
    <property type="entry name" value="YcdX_phosphat"/>
    <property type="match status" value="1"/>
</dbReference>
<feature type="binding site" evidence="4">
    <location>
        <position position="16"/>
    </location>
    <ligand>
        <name>Zn(2+)</name>
        <dbReference type="ChEBI" id="CHEBI:29105"/>
        <label>2</label>
    </ligand>
</feature>
<dbReference type="Pfam" id="PF02811">
    <property type="entry name" value="PHP"/>
    <property type="match status" value="1"/>
</dbReference>
<dbReference type="PANTHER" id="PTHR36928:SF1">
    <property type="entry name" value="PHOSPHATASE YCDX-RELATED"/>
    <property type="match status" value="1"/>
</dbReference>
<comment type="cofactor">
    <cofactor evidence="4">
        <name>Zn(2+)</name>
        <dbReference type="ChEBI" id="CHEBI:29105"/>
    </cofactor>
    <text evidence="4">Binds 3 Zn(2+) ions per subunit.</text>
</comment>
<dbReference type="InterPro" id="IPR016195">
    <property type="entry name" value="Pol/histidinol_Pase-like"/>
</dbReference>
<evidence type="ECO:0000313" key="7">
    <source>
        <dbReference type="Proteomes" id="UP001501321"/>
    </source>
</evidence>
<protein>
    <submittedName>
        <fullName evidence="6">Phosphatase</fullName>
    </submittedName>
</protein>
<dbReference type="Gene3D" id="3.20.20.140">
    <property type="entry name" value="Metal-dependent hydrolases"/>
    <property type="match status" value="1"/>
</dbReference>
<dbReference type="RefSeq" id="WP_345011210.1">
    <property type="nucleotide sequence ID" value="NZ_BAABFC010000009.1"/>
</dbReference>
<sequence>MPYLVDVHSHTVASTHAYSTLHDYLAEARQKGIRLFATTDHGPAMADAPHPWHFINMKVVPRLVDGIGILRGMEANIKNLFGETDCDERLQGCLDIVLAGFHQPVFPPSCQEDHTRAMINAMRGGVVDIITHPGNPNFPIDMEAVVAAAVQFNVALEINNSSFLQSRVGSESNCRRIAELARDLGATLVLGSDAHIAFDLGNHAKGEALLAAVGFPEERLLNRSPRALLDFLESRGKPPIAELANL</sequence>
<feature type="domain" description="Polymerase/histidinol phosphatase N-terminal" evidence="5">
    <location>
        <begin position="5"/>
        <end position="79"/>
    </location>
</feature>